<comment type="similarity">
    <text evidence="2">Belongs to the 5'-nucleotidase family.</text>
</comment>
<feature type="domain" description="Calcineurin-like phosphoesterase" evidence="3">
    <location>
        <begin position="33"/>
        <end position="265"/>
    </location>
</feature>
<keyword evidence="2" id="KW-0547">Nucleotide-binding</keyword>
<dbReference type="InterPro" id="IPR036907">
    <property type="entry name" value="5'-Nucleotdase_C_sf"/>
</dbReference>
<keyword evidence="1 2" id="KW-0732">Signal</keyword>
<evidence type="ECO:0000259" key="3">
    <source>
        <dbReference type="Pfam" id="PF00149"/>
    </source>
</evidence>
<dbReference type="EMBL" id="SRME01000006">
    <property type="protein sequence ID" value="TGG86989.1"/>
    <property type="molecule type" value="Genomic_DNA"/>
</dbReference>
<dbReference type="Pfam" id="PF02872">
    <property type="entry name" value="5_nucleotid_C"/>
    <property type="match status" value="1"/>
</dbReference>
<dbReference type="InterPro" id="IPR004843">
    <property type="entry name" value="Calcineurin-like_PHP"/>
</dbReference>
<feature type="chain" id="PRO_5036512170" evidence="2">
    <location>
        <begin position="23"/>
        <end position="636"/>
    </location>
</feature>
<dbReference type="InterPro" id="IPR008334">
    <property type="entry name" value="5'-Nucleotdase_C"/>
</dbReference>
<dbReference type="Gene3D" id="3.60.21.10">
    <property type="match status" value="1"/>
</dbReference>
<dbReference type="NCBIfam" id="NF006938">
    <property type="entry name" value="PRK09420.1"/>
    <property type="match status" value="1"/>
</dbReference>
<gene>
    <name evidence="6" type="ORF">E4650_09020</name>
    <name evidence="5" type="ORF">SAMN04488588_1967</name>
</gene>
<reference evidence="6 8" key="2">
    <citation type="submission" date="2019-04" db="EMBL/GenBank/DDBJ databases">
        <title>Draft genome sequence data and analysis of a Fermenting Bacterium, Geotoga petraea strain HO-Geo1, isolated from heavy-oil petroleum reservoir in Russia.</title>
        <authorList>
            <person name="Grouzdev D.S."/>
            <person name="Semenova E.M."/>
            <person name="Sokolova D.S."/>
            <person name="Tourova T.P."/>
            <person name="Poltaraus A.B."/>
            <person name="Nazina T.N."/>
        </authorList>
    </citation>
    <scope>NUCLEOTIDE SEQUENCE [LARGE SCALE GENOMIC DNA]</scope>
    <source>
        <strain evidence="6 8">HO-Geo1</strain>
    </source>
</reference>
<keyword evidence="2" id="KW-0378">Hydrolase</keyword>
<accession>A0A1G6Q2T6</accession>
<evidence type="ECO:0000313" key="6">
    <source>
        <dbReference type="EMBL" id="TGG86989.1"/>
    </source>
</evidence>
<dbReference type="Pfam" id="PF00149">
    <property type="entry name" value="Metallophos"/>
    <property type="match status" value="1"/>
</dbReference>
<name>A0A1G6Q2T6_9BACT</name>
<dbReference type="GO" id="GO:0030288">
    <property type="term" value="C:outer membrane-bounded periplasmic space"/>
    <property type="evidence" value="ECO:0007669"/>
    <property type="project" value="TreeGrafter"/>
</dbReference>
<dbReference type="GO" id="GO:0016787">
    <property type="term" value="F:hydrolase activity"/>
    <property type="evidence" value="ECO:0007669"/>
    <property type="project" value="UniProtKB-KW"/>
</dbReference>
<dbReference type="GO" id="GO:0000166">
    <property type="term" value="F:nucleotide binding"/>
    <property type="evidence" value="ECO:0007669"/>
    <property type="project" value="UniProtKB-KW"/>
</dbReference>
<evidence type="ECO:0000313" key="5">
    <source>
        <dbReference type="EMBL" id="SDC86659.1"/>
    </source>
</evidence>
<dbReference type="InterPro" id="IPR006179">
    <property type="entry name" value="5_nucleotidase/apyrase"/>
</dbReference>
<dbReference type="SUPFAM" id="SSF56300">
    <property type="entry name" value="Metallo-dependent phosphatases"/>
    <property type="match status" value="1"/>
</dbReference>
<proteinExistence type="inferred from homology"/>
<evidence type="ECO:0000313" key="8">
    <source>
        <dbReference type="Proteomes" id="UP000297288"/>
    </source>
</evidence>
<evidence type="ECO:0000313" key="7">
    <source>
        <dbReference type="Proteomes" id="UP000199322"/>
    </source>
</evidence>
<dbReference type="OrthoDB" id="9800780at2"/>
<dbReference type="PANTHER" id="PTHR11575:SF6">
    <property type="entry name" value="2',3'-CYCLIC-NUCLEOTIDE 2'-PHOSPHODIESTERASE_3'-NUCLEOTIDASE"/>
    <property type="match status" value="1"/>
</dbReference>
<dbReference type="PANTHER" id="PTHR11575">
    <property type="entry name" value="5'-NUCLEOTIDASE-RELATED"/>
    <property type="match status" value="1"/>
</dbReference>
<dbReference type="GO" id="GO:0009166">
    <property type="term" value="P:nucleotide catabolic process"/>
    <property type="evidence" value="ECO:0007669"/>
    <property type="project" value="InterPro"/>
</dbReference>
<feature type="signal peptide" evidence="2">
    <location>
        <begin position="1"/>
        <end position="22"/>
    </location>
</feature>
<dbReference type="SUPFAM" id="SSF55816">
    <property type="entry name" value="5'-nucleotidase (syn. UDP-sugar hydrolase), C-terminal domain"/>
    <property type="match status" value="1"/>
</dbReference>
<evidence type="ECO:0000256" key="1">
    <source>
        <dbReference type="ARBA" id="ARBA00022729"/>
    </source>
</evidence>
<dbReference type="Proteomes" id="UP000199322">
    <property type="component" value="Unassembled WGS sequence"/>
</dbReference>
<dbReference type="PRINTS" id="PR01607">
    <property type="entry name" value="APYRASEFAMLY"/>
</dbReference>
<dbReference type="Gene3D" id="3.90.780.10">
    <property type="entry name" value="5'-Nucleotidase, C-terminal domain"/>
    <property type="match status" value="1"/>
</dbReference>
<feature type="domain" description="5'-Nucleotidase C-terminal" evidence="4">
    <location>
        <begin position="369"/>
        <end position="539"/>
    </location>
</feature>
<keyword evidence="7" id="KW-1185">Reference proteome</keyword>
<evidence type="ECO:0000259" key="4">
    <source>
        <dbReference type="Pfam" id="PF02872"/>
    </source>
</evidence>
<dbReference type="RefSeq" id="WP_091405433.1">
    <property type="nucleotide sequence ID" value="NZ_FMYV01000010.1"/>
</dbReference>
<organism evidence="5 7">
    <name type="scientific">Geotoga petraea</name>
    <dbReference type="NCBI Taxonomy" id="28234"/>
    <lineage>
        <taxon>Bacteria</taxon>
        <taxon>Thermotogati</taxon>
        <taxon>Thermotogota</taxon>
        <taxon>Thermotogae</taxon>
        <taxon>Petrotogales</taxon>
        <taxon>Petrotogaceae</taxon>
        <taxon>Geotoga</taxon>
    </lineage>
</organism>
<dbReference type="InterPro" id="IPR029052">
    <property type="entry name" value="Metallo-depent_PP-like"/>
</dbReference>
<dbReference type="Proteomes" id="UP000297288">
    <property type="component" value="Unassembled WGS sequence"/>
</dbReference>
<dbReference type="EMBL" id="FMYV01000010">
    <property type="protein sequence ID" value="SDC86659.1"/>
    <property type="molecule type" value="Genomic_DNA"/>
</dbReference>
<sequence length="636" mass="71813">MFRKKLLTVFIGILLITSLVFAANISNHKLAIFGTTDLHQYIMPYDYMGDQPDEEIGISKLYTLIEDARKTYNNSLLLSTGDIIQGSLVGDFEAEVEPLKGFEFQSVIKALNEMDFDAITIGNHETTDFGIEFFERAKNNSTFPWISANIKKVYAPKEYFVEPYVIVEKSIDGIPIKIAIIGFTPPQITSWGRRHLEGVLYTEEIVEQAKAFIPYLEDKVDLIIANAHTGISTESIDSYDARENAAYYLSQIDGIDAMVLGHQHEVFPGGFEGIEGIDNEKGTINGVPAVMPGSWGSHLGTIELDLSYNWDTGEWKVENSKSMLTAVDESVESHPLIEKIVKDKHEKTIEYVRTPIGETKIEINSYLSRVMDNPVTQIINNAQIWWAEREFKGTEYEDLPILSAAAPFIAGREGPGYFTSVKKDITIGSVTDIYIYPNTIYVGKLNGEQIIDWLENAGKNFNQIDLNTNQVQHIVNYDFRAYNFDVIEGIEYVYDISKPVGERVVEATYNGKPLTKDMEFIIVTNNYRGSGGGGFPHIAENIILETTEINREVIIEYIQKQGVVNPVPTYNWYLKPLNTRGNLIFRTSPDAKEYLSEKDIDGLDFDMINSDGWGIIEVELDDLEDYSLENQMEAVK</sequence>
<dbReference type="AlphaFoldDB" id="A0A1G6Q2T6"/>
<protein>
    <submittedName>
        <fullName evidence="5">2',3'-cyclic-nucleotide 2'-phosphodiesterase / 3'-nucleotidase</fullName>
    </submittedName>
    <submittedName>
        <fullName evidence="6">Bifunctional 2',3'-cyclic-nucleotide 2'-phosphodiesterase/3'-nucleotidase</fullName>
    </submittedName>
</protein>
<evidence type="ECO:0000256" key="2">
    <source>
        <dbReference type="RuleBase" id="RU362119"/>
    </source>
</evidence>
<dbReference type="STRING" id="28234.SAMN04488588_1967"/>
<reference evidence="5 7" key="1">
    <citation type="submission" date="2016-10" db="EMBL/GenBank/DDBJ databases">
        <authorList>
            <person name="de Groot N.N."/>
        </authorList>
    </citation>
    <scope>NUCLEOTIDE SEQUENCE [LARGE SCALE GENOMIC DNA]</scope>
    <source>
        <strain evidence="5 7">WG14</strain>
    </source>
</reference>